<dbReference type="GO" id="GO:0003677">
    <property type="term" value="F:DNA binding"/>
    <property type="evidence" value="ECO:0007669"/>
    <property type="project" value="UniProtKB-KW"/>
</dbReference>
<feature type="domain" description="DUF4469" evidence="2">
    <location>
        <begin position="145"/>
        <end position="249"/>
    </location>
</feature>
<sequence length="260" mass="27874">MKNSSNNSFIKLTEATAGRVGIKLQLNQFNKNEGTPNYYGKVERFTLSVQNTLEGIANELPQIDTGTVASVLNSYTNVVLKALESGNAVKFGELGMFYIASKGVVDSETGRPELTVKFTASQTLKNVVKNIEIASSEFKKAEGKIFSVTNVATGLFDGTVTTGGSCLLEGIGIKVSGENSGIYFAPVTETGAVSTDENSWIKVISPLVYNTPSKLLFTVPDSVVADNSYKIVIRTHCAGRSGYERKELIETISDTVTVTA</sequence>
<dbReference type="Proteomes" id="UP000595224">
    <property type="component" value="Chromosome"/>
</dbReference>
<accession>A0A7T3V571</accession>
<reference evidence="4 5" key="1">
    <citation type="submission" date="2020-11" db="EMBL/GenBank/DDBJ databases">
        <title>Treponema Peruensis nv. sp., first commensal Treponema isolated from human feces.</title>
        <authorList>
            <person name="Belkhou C."/>
            <person name="Raes J."/>
        </authorList>
    </citation>
    <scope>NUCLEOTIDE SEQUENCE [LARGE SCALE GENOMIC DNA]</scope>
    <source>
        <strain evidence="4 5">RCC2812</strain>
    </source>
</reference>
<dbReference type="SUPFAM" id="SSF47729">
    <property type="entry name" value="IHF-like DNA-binding proteins"/>
    <property type="match status" value="1"/>
</dbReference>
<dbReference type="EMBL" id="CP064936">
    <property type="protein sequence ID" value="QQA00849.1"/>
    <property type="molecule type" value="Genomic_DNA"/>
</dbReference>
<dbReference type="CDD" id="cd12843">
    <property type="entry name" value="Bvu_2165_C_like"/>
    <property type="match status" value="1"/>
</dbReference>
<gene>
    <name evidence="4" type="ORF">IWA51_11435</name>
</gene>
<dbReference type="InterPro" id="IPR049893">
    <property type="entry name" value="Bvu_2165-like_IHF-HU-DNA_bdg"/>
</dbReference>
<evidence type="ECO:0000259" key="3">
    <source>
        <dbReference type="Pfam" id="PF14848"/>
    </source>
</evidence>
<evidence type="ECO:0000259" key="2">
    <source>
        <dbReference type="Pfam" id="PF14734"/>
    </source>
</evidence>
<evidence type="ECO:0000313" key="4">
    <source>
        <dbReference type="EMBL" id="QQA00849.1"/>
    </source>
</evidence>
<name>A0A7T3V571_9SPIR</name>
<dbReference type="RefSeq" id="WP_198442515.1">
    <property type="nucleotide sequence ID" value="NZ_CBCSHE010000039.1"/>
</dbReference>
<organism evidence="4 5">
    <name type="scientific">Treponema peruense</name>
    <dbReference type="NCBI Taxonomy" id="2787628"/>
    <lineage>
        <taxon>Bacteria</taxon>
        <taxon>Pseudomonadati</taxon>
        <taxon>Spirochaetota</taxon>
        <taxon>Spirochaetia</taxon>
        <taxon>Spirochaetales</taxon>
        <taxon>Treponemataceae</taxon>
        <taxon>Treponema</taxon>
    </lineage>
</organism>
<protein>
    <submittedName>
        <fullName evidence="4">DUF4469 domain-containing protein</fullName>
    </submittedName>
</protein>
<dbReference type="Pfam" id="PF14734">
    <property type="entry name" value="DUF4469"/>
    <property type="match status" value="1"/>
</dbReference>
<dbReference type="Gene3D" id="2.70.50.70">
    <property type="match status" value="1"/>
</dbReference>
<dbReference type="InterPro" id="IPR027824">
    <property type="entry name" value="DUF4469"/>
</dbReference>
<evidence type="ECO:0000256" key="1">
    <source>
        <dbReference type="ARBA" id="ARBA00023125"/>
    </source>
</evidence>
<proteinExistence type="predicted"/>
<dbReference type="InterPro" id="IPR010992">
    <property type="entry name" value="IHF-like_DNA-bd_dom_sf"/>
</dbReference>
<dbReference type="Pfam" id="PF14848">
    <property type="entry name" value="HU-DNA_bdg"/>
    <property type="match status" value="1"/>
</dbReference>
<evidence type="ECO:0000313" key="5">
    <source>
        <dbReference type="Proteomes" id="UP000595224"/>
    </source>
</evidence>
<keyword evidence="1" id="KW-0238">DNA-binding</keyword>
<dbReference type="AlphaFoldDB" id="A0A7T3V571"/>
<feature type="domain" description="Bvu-2165-like IHF-HU-like DNA-binding" evidence="3">
    <location>
        <begin position="24"/>
        <end position="135"/>
    </location>
</feature>
<keyword evidence="5" id="KW-1185">Reference proteome</keyword>
<dbReference type="KEGG" id="tper:IWA51_11435"/>